<reference evidence="3" key="3">
    <citation type="submission" date="2017-01" db="EMBL/GenBank/DDBJ databases">
        <authorList>
            <person name="Mah S.A."/>
            <person name="Swanson W.J."/>
            <person name="Moy G.W."/>
            <person name="Vacquier V.D."/>
        </authorList>
    </citation>
    <scope>NUCLEOTIDE SEQUENCE</scope>
    <source>
        <strain evidence="3">AJ5</strain>
    </source>
</reference>
<evidence type="ECO:0000259" key="2">
    <source>
        <dbReference type="PROSITE" id="PS51358"/>
    </source>
</evidence>
<dbReference type="PANTHER" id="PTHR10894">
    <property type="entry name" value="NUCLEOLAR PROTEIN 5 NUCLEOLAR PROTEIN NOP5 NOP58"/>
    <property type="match status" value="1"/>
</dbReference>
<dbReference type="PANTHER" id="PTHR10894:SF0">
    <property type="entry name" value="NUCLEOLAR PROTEIN 56"/>
    <property type="match status" value="1"/>
</dbReference>
<reference evidence="3 6" key="1">
    <citation type="journal article" date="2011" name="J. Bacteriol.">
        <title>Genome sequence of Halobiforma lacisalsi AJ5, an extremely halophilic archaeon which harbors a bop gene.</title>
        <authorList>
            <person name="Jiang X."/>
            <person name="Wang S."/>
            <person name="Cheng H."/>
            <person name="Huo Y."/>
            <person name="Zhang X."/>
            <person name="Zhu X."/>
            <person name="Han X."/>
            <person name="Ni P."/>
            <person name="Wu M."/>
        </authorList>
    </citation>
    <scope>NUCLEOTIDE SEQUENCE [LARGE SCALE GENOMIC DNA]</scope>
    <source>
        <strain evidence="3 6">AJ5</strain>
    </source>
</reference>
<dbReference type="PATRIC" id="fig|358396.7.peg.3119"/>
<dbReference type="EMBL" id="AOLZ01000055">
    <property type="protein sequence ID" value="EMA30947.1"/>
    <property type="molecule type" value="Genomic_DNA"/>
</dbReference>
<name>M0LBK8_NATLA</name>
<dbReference type="Gene3D" id="1.10.287.660">
    <property type="entry name" value="Helix hairpin bin"/>
    <property type="match status" value="1"/>
</dbReference>
<feature type="domain" description="Nop" evidence="2">
    <location>
        <begin position="205"/>
        <end position="319"/>
    </location>
</feature>
<dbReference type="InterPro" id="IPR029012">
    <property type="entry name" value="Helix_hairpin_bin_sf"/>
</dbReference>
<organism evidence="4 5">
    <name type="scientific">Natronobacterium lacisalsi AJ5</name>
    <dbReference type="NCBI Taxonomy" id="358396"/>
    <lineage>
        <taxon>Archaea</taxon>
        <taxon>Methanobacteriati</taxon>
        <taxon>Methanobacteriota</taxon>
        <taxon>Stenosarchaea group</taxon>
        <taxon>Halobacteria</taxon>
        <taxon>Halobacteriales</taxon>
        <taxon>Natrialbaceae</taxon>
        <taxon>Natronobacterium</taxon>
    </lineage>
</organism>
<evidence type="ECO:0000313" key="5">
    <source>
        <dbReference type="Proteomes" id="UP000011555"/>
    </source>
</evidence>
<evidence type="ECO:0000313" key="6">
    <source>
        <dbReference type="Proteomes" id="UP000186547"/>
    </source>
</evidence>
<evidence type="ECO:0000313" key="4">
    <source>
        <dbReference type="EMBL" id="EMA30947.1"/>
    </source>
</evidence>
<evidence type="ECO:0000256" key="1">
    <source>
        <dbReference type="SAM" id="MobiDB-lite"/>
    </source>
</evidence>
<sequence>MRFSSDRVGPPPFSGRKAGRGSLRERIYNRSDYSPAMTTTDPADAGWFSEADPDDPESAAEAVRDGSADEPRNWPALAVEREFAADEEEYYDALKEATTAATRAAVTEREAADDRQLVHAVRAMDDCERTANELAERLAEWGGTVDPNVGTGVDYARELAARDGSEADLPGDGGDRIRSLAERVADLADEADDLREFVERQTPTVAPNLAALAGPVLAARLISLAGGLEELAKKPSGTVQVLGAEDALFAHLRGHAPSPKHGVIYVHDAVRGTRPEDRGSAARAVAGKLSIAARVDHYSGERKPELDAELEERIDTIRARADGDDASTGGEGDD</sequence>
<dbReference type="InterPro" id="IPR045056">
    <property type="entry name" value="Nop56/Nop58"/>
</dbReference>
<dbReference type="InterPro" id="IPR036070">
    <property type="entry name" value="Nop_dom_sf"/>
</dbReference>
<dbReference type="PROSITE" id="PS51358">
    <property type="entry name" value="NOP"/>
    <property type="match status" value="1"/>
</dbReference>
<dbReference type="EMBL" id="CP019285">
    <property type="protein sequence ID" value="APW99140.1"/>
    <property type="molecule type" value="Genomic_DNA"/>
</dbReference>
<dbReference type="InterPro" id="IPR042239">
    <property type="entry name" value="Nop_C"/>
</dbReference>
<dbReference type="Proteomes" id="UP000011555">
    <property type="component" value="Unassembled WGS sequence"/>
</dbReference>
<feature type="compositionally biased region" description="Basic and acidic residues" evidence="1">
    <location>
        <begin position="62"/>
        <end position="72"/>
    </location>
</feature>
<dbReference type="AlphaFoldDB" id="M0LBK8"/>
<evidence type="ECO:0000313" key="3">
    <source>
        <dbReference type="EMBL" id="APW99140.1"/>
    </source>
</evidence>
<reference evidence="4 5" key="2">
    <citation type="journal article" date="2014" name="PLoS Genet.">
        <title>Phylogenetically driven sequencing of extremely halophilic archaea reveals strategies for static and dynamic osmo-response.</title>
        <authorList>
            <person name="Becker E.A."/>
            <person name="Seitzer P.M."/>
            <person name="Tritt A."/>
            <person name="Larsen D."/>
            <person name="Krusor M."/>
            <person name="Yao A.I."/>
            <person name="Wu D."/>
            <person name="Madern D."/>
            <person name="Eisen J.A."/>
            <person name="Darling A.E."/>
            <person name="Facciotti M.T."/>
        </authorList>
    </citation>
    <scope>NUCLEOTIDE SEQUENCE [LARGE SCALE GENOMIC DNA]</scope>
    <source>
        <strain evidence="4 5">AJ5</strain>
    </source>
</reference>
<accession>M0LBK8</accession>
<dbReference type="Gene3D" id="1.10.246.90">
    <property type="entry name" value="Nop domain"/>
    <property type="match status" value="1"/>
</dbReference>
<dbReference type="SUPFAM" id="SSF89124">
    <property type="entry name" value="Nop domain"/>
    <property type="match status" value="1"/>
</dbReference>
<gene>
    <name evidence="4" type="ORF">C445_15376</name>
    <name evidence="3" type="ORF">CHINAEXTREME_15775</name>
</gene>
<dbReference type="Proteomes" id="UP000186547">
    <property type="component" value="Chromosome"/>
</dbReference>
<dbReference type="Pfam" id="PF01798">
    <property type="entry name" value="Nop"/>
    <property type="match status" value="1"/>
</dbReference>
<proteinExistence type="predicted"/>
<feature type="region of interest" description="Disordered" evidence="1">
    <location>
        <begin position="1"/>
        <end position="75"/>
    </location>
</feature>
<protein>
    <submittedName>
        <fullName evidence="3">Nucleolar</fullName>
    </submittedName>
    <submittedName>
        <fullName evidence="4">Pre-mRNA processing ribonucleoprotein, binding domain-containing protein</fullName>
    </submittedName>
</protein>
<dbReference type="GO" id="GO:0031428">
    <property type="term" value="C:box C/D methylation guide snoRNP complex"/>
    <property type="evidence" value="ECO:0007669"/>
    <property type="project" value="InterPro"/>
</dbReference>
<keyword evidence="5" id="KW-1185">Reference proteome</keyword>
<dbReference type="eggNOG" id="arCOG01923">
    <property type="taxonomic scope" value="Archaea"/>
</dbReference>
<dbReference type="STRING" id="358396.CHINAEXTREME_15775"/>
<dbReference type="GO" id="GO:0030515">
    <property type="term" value="F:snoRNA binding"/>
    <property type="evidence" value="ECO:0007669"/>
    <property type="project" value="InterPro"/>
</dbReference>
<dbReference type="KEGG" id="hlc:CHINAEXTREME15775"/>
<dbReference type="InterPro" id="IPR002687">
    <property type="entry name" value="Nop_dom"/>
</dbReference>
<keyword evidence="4" id="KW-0687">Ribonucleoprotein</keyword>